<dbReference type="SMART" id="SM00054">
    <property type="entry name" value="EFh"/>
    <property type="match status" value="3"/>
</dbReference>
<keyword evidence="1" id="KW-0479">Metal-binding</keyword>
<dbReference type="SUPFAM" id="SSF47473">
    <property type="entry name" value="EF-hand"/>
    <property type="match status" value="1"/>
</dbReference>
<dbReference type="InterPro" id="IPR002048">
    <property type="entry name" value="EF_hand_dom"/>
</dbReference>
<dbReference type="Pfam" id="PF13499">
    <property type="entry name" value="EF-hand_7"/>
    <property type="match status" value="1"/>
</dbReference>
<dbReference type="PANTHER" id="PTHR45942">
    <property type="entry name" value="PROTEIN PHOSPATASE 3 REGULATORY SUBUNIT B ALPHA ISOFORM TYPE 1"/>
    <property type="match status" value="1"/>
</dbReference>
<feature type="domain" description="EF-hand" evidence="4">
    <location>
        <begin position="212"/>
        <end position="247"/>
    </location>
</feature>
<dbReference type="InterPro" id="IPR018247">
    <property type="entry name" value="EF_Hand_1_Ca_BS"/>
</dbReference>
<reference evidence="5" key="1">
    <citation type="submission" date="2015-04" db="EMBL/GenBank/DDBJ databases">
        <title>The genome sequence of the plant pathogenic Rhizarian Plasmodiophora brassicae reveals insights in its biotrophic life cycle and the origin of chitin synthesis.</title>
        <authorList>
            <person name="Schwelm A."/>
            <person name="Fogelqvist J."/>
            <person name="Knaust A."/>
            <person name="Julke S."/>
            <person name="Lilja T."/>
            <person name="Dhandapani V."/>
            <person name="Bonilla-Rosso G."/>
            <person name="Karlsson M."/>
            <person name="Shevchenko A."/>
            <person name="Choi S.R."/>
            <person name="Kim H.G."/>
            <person name="Park J.Y."/>
            <person name="Lim Y.P."/>
            <person name="Ludwig-Muller J."/>
            <person name="Dixelius C."/>
        </authorList>
    </citation>
    <scope>NUCLEOTIDE SEQUENCE</scope>
    <source>
        <tissue evidence="5">Potato root galls</tissue>
    </source>
</reference>
<dbReference type="EMBL" id="HACM01005080">
    <property type="protein sequence ID" value="CRZ05522.1"/>
    <property type="molecule type" value="Transcribed_RNA"/>
</dbReference>
<evidence type="ECO:0000256" key="1">
    <source>
        <dbReference type="ARBA" id="ARBA00022723"/>
    </source>
</evidence>
<dbReference type="Gene3D" id="1.10.238.10">
    <property type="entry name" value="EF-hand"/>
    <property type="match status" value="2"/>
</dbReference>
<organism evidence="5">
    <name type="scientific">Spongospora subterranea</name>
    <dbReference type="NCBI Taxonomy" id="70186"/>
    <lineage>
        <taxon>Eukaryota</taxon>
        <taxon>Sar</taxon>
        <taxon>Rhizaria</taxon>
        <taxon>Endomyxa</taxon>
        <taxon>Phytomyxea</taxon>
        <taxon>Plasmodiophorida</taxon>
        <taxon>Plasmodiophoridae</taxon>
        <taxon>Spongospora</taxon>
    </lineage>
</organism>
<protein>
    <recommendedName>
        <fullName evidence="4">EF-hand domain-containing protein</fullName>
    </recommendedName>
</protein>
<name>A0A0H5QUT7_9EUKA</name>
<dbReference type="AlphaFoldDB" id="A0A0H5QUT7"/>
<evidence type="ECO:0000256" key="3">
    <source>
        <dbReference type="ARBA" id="ARBA00022837"/>
    </source>
</evidence>
<dbReference type="PROSITE" id="PS50222">
    <property type="entry name" value="EF_HAND_2"/>
    <property type="match status" value="3"/>
</dbReference>
<dbReference type="PROSITE" id="PS00018">
    <property type="entry name" value="EF_HAND_1"/>
    <property type="match status" value="2"/>
</dbReference>
<dbReference type="CDD" id="cd00051">
    <property type="entry name" value="EFh"/>
    <property type="match status" value="1"/>
</dbReference>
<keyword evidence="2" id="KW-0677">Repeat</keyword>
<accession>A0A0H5QUT7</accession>
<feature type="domain" description="EF-hand" evidence="4">
    <location>
        <begin position="25"/>
        <end position="60"/>
    </location>
</feature>
<evidence type="ECO:0000313" key="5">
    <source>
        <dbReference type="EMBL" id="CRZ05522.1"/>
    </source>
</evidence>
<dbReference type="InterPro" id="IPR011992">
    <property type="entry name" value="EF-hand-dom_pair"/>
</dbReference>
<sequence>MSVVQNGNQKAAINGTATDIRRPFFADAEIRQAFLTLDVDGNGFVSSTELRVVLDACGKIVTDEEIDQMMKVVDTDGDGQLSFQEFIVMVKRDIMGLTIQQSDIQVEVANKTEEAPKLSSIDKMKNRIKKQGEVFEFVSSLALDISQLEDIYFQKIQRLPKRTIQYSQFCNIFRCPESRSSERVFTVYENDKDDEVDARILVMALSAVLPINQLKKAKFSFRLFDPDQTGCIHRDAVIDILKANHLANSADEVEKKADLIVSAAASADNPDNITFDSFVEVIKRFPNIVFPAFKLQQ</sequence>
<dbReference type="FunFam" id="1.10.238.10:FF:000003">
    <property type="entry name" value="Calmodulin A"/>
    <property type="match status" value="1"/>
</dbReference>
<feature type="domain" description="EF-hand" evidence="4">
    <location>
        <begin position="61"/>
        <end position="96"/>
    </location>
</feature>
<keyword evidence="3" id="KW-0106">Calcium</keyword>
<dbReference type="GO" id="GO:0005509">
    <property type="term" value="F:calcium ion binding"/>
    <property type="evidence" value="ECO:0007669"/>
    <property type="project" value="InterPro"/>
</dbReference>
<evidence type="ECO:0000259" key="4">
    <source>
        <dbReference type="PROSITE" id="PS50222"/>
    </source>
</evidence>
<proteinExistence type="predicted"/>
<evidence type="ECO:0000256" key="2">
    <source>
        <dbReference type="ARBA" id="ARBA00022737"/>
    </source>
</evidence>